<comment type="caution">
    <text evidence="2">The sequence shown here is derived from an EMBL/GenBank/DDBJ whole genome shotgun (WGS) entry which is preliminary data.</text>
</comment>
<keyword evidence="3" id="KW-1185">Reference proteome</keyword>
<name>A0A0K9XA71_9ACTN</name>
<dbReference type="AlphaFoldDB" id="A0A0K9XA71"/>
<evidence type="ECO:0008006" key="4">
    <source>
        <dbReference type="Google" id="ProtNLM"/>
    </source>
</evidence>
<feature type="region of interest" description="Disordered" evidence="1">
    <location>
        <begin position="33"/>
        <end position="58"/>
    </location>
</feature>
<dbReference type="PATRIC" id="fig|1678637.3.peg.5492"/>
<feature type="compositionally biased region" description="Low complexity" evidence="1">
    <location>
        <begin position="39"/>
        <end position="48"/>
    </location>
</feature>
<proteinExistence type="predicted"/>
<evidence type="ECO:0000313" key="2">
    <source>
        <dbReference type="EMBL" id="KNB50103.1"/>
    </source>
</evidence>
<dbReference type="STRING" id="1678637.AC230_25725"/>
<dbReference type="Proteomes" id="UP000037288">
    <property type="component" value="Unassembled WGS sequence"/>
</dbReference>
<sequence length="359" mass="37453">MQTGTRQVVSTSRVLDRLNRGSAQITQPFKQAATGMDGAGRAAGNNGRESNKATGSLRKNATAVQQVNRSKKGFNLRNAAFSKGLALFGKLGGKLAGLVGKFSTVTGIASGVMQAVNLVMKGNPLALLATLLLPMAGQLIEFAMNSETGKQIMEEVFSAASSMISGAMAVIKPHIEFGLALVTGVFAGIKLFLEPAKKFLTGDISGGVKATGKAWEQLIHGLGEFIKTGFLMAVGILKAPVNGIIGFANKVIDALNTVHVSLLGKKFGFDLDRIPMLAQGGIVSPRDGGVPVILAEAGEAEAVLPMSKLGQLLARTRELAGAAATGRPRLAAYHEPEGRGSHGIAEELLFLAQTHSSRR</sequence>
<evidence type="ECO:0000256" key="1">
    <source>
        <dbReference type="SAM" id="MobiDB-lite"/>
    </source>
</evidence>
<reference evidence="3" key="1">
    <citation type="submission" date="2015-07" db="EMBL/GenBank/DDBJ databases">
        <title>Draft genome sequence of Streptomyces sp. CMAA 1322, a bacterium isolated from Caatinga biome, from dry forest semiarid of Brazil.</title>
        <authorList>
            <person name="Santos S.N."/>
            <person name="Gacesa R."/>
            <person name="Taketani R.G."/>
            <person name="Long P.F."/>
            <person name="Melo I.S."/>
        </authorList>
    </citation>
    <scope>NUCLEOTIDE SEQUENCE [LARGE SCALE GENOMIC DNA]</scope>
    <source>
        <strain evidence="3">CMAA 1322</strain>
    </source>
</reference>
<accession>A0A0K9XA71</accession>
<organism evidence="2 3">
    <name type="scientific">Streptomyces caatingaensis</name>
    <dbReference type="NCBI Taxonomy" id="1678637"/>
    <lineage>
        <taxon>Bacteria</taxon>
        <taxon>Bacillati</taxon>
        <taxon>Actinomycetota</taxon>
        <taxon>Actinomycetes</taxon>
        <taxon>Kitasatosporales</taxon>
        <taxon>Streptomycetaceae</taxon>
        <taxon>Streptomyces</taxon>
    </lineage>
</organism>
<gene>
    <name evidence="2" type="ORF">AC230_25725</name>
</gene>
<dbReference type="EMBL" id="LFXA01000017">
    <property type="protein sequence ID" value="KNB50103.1"/>
    <property type="molecule type" value="Genomic_DNA"/>
</dbReference>
<protein>
    <recommendedName>
        <fullName evidence="4">Tape-measure protein</fullName>
    </recommendedName>
</protein>
<evidence type="ECO:0000313" key="3">
    <source>
        <dbReference type="Proteomes" id="UP000037288"/>
    </source>
</evidence>